<feature type="zinc finger region" description="C3H1-type" evidence="5">
    <location>
        <begin position="296"/>
        <end position="322"/>
    </location>
</feature>
<dbReference type="Gene3D" id="3.30.1370.210">
    <property type="match status" value="2"/>
</dbReference>
<organism evidence="7 8">
    <name type="scientific">Cymbomonas tetramitiformis</name>
    <dbReference type="NCBI Taxonomy" id="36881"/>
    <lineage>
        <taxon>Eukaryota</taxon>
        <taxon>Viridiplantae</taxon>
        <taxon>Chlorophyta</taxon>
        <taxon>Pyramimonadophyceae</taxon>
        <taxon>Pyramimonadales</taxon>
        <taxon>Pyramimonadaceae</taxon>
        <taxon>Cymbomonas</taxon>
    </lineage>
</organism>
<evidence type="ECO:0000256" key="1">
    <source>
        <dbReference type="ARBA" id="ARBA00022723"/>
    </source>
</evidence>
<evidence type="ECO:0000313" key="8">
    <source>
        <dbReference type="Proteomes" id="UP001190700"/>
    </source>
</evidence>
<dbReference type="SMART" id="SM00356">
    <property type="entry name" value="ZnF_C3H1"/>
    <property type="match status" value="5"/>
</dbReference>
<dbReference type="PANTHER" id="PTHR12675:SF6">
    <property type="entry name" value="ZINC FINGER CCCH DOMAIN-CONTAINING PROTEIN 10"/>
    <property type="match status" value="1"/>
</dbReference>
<feature type="zinc finger region" description="C3H1-type" evidence="5">
    <location>
        <begin position="33"/>
        <end position="59"/>
    </location>
</feature>
<keyword evidence="1 5" id="KW-0479">Metal-binding</keyword>
<feature type="zinc finger region" description="C3H1-type" evidence="5">
    <location>
        <begin position="3"/>
        <end position="29"/>
    </location>
</feature>
<keyword evidence="8" id="KW-1185">Reference proteome</keyword>
<reference evidence="7 8" key="1">
    <citation type="journal article" date="2015" name="Genome Biol. Evol.">
        <title>Comparative Genomics of a Bacterivorous Green Alga Reveals Evolutionary Causalities and Consequences of Phago-Mixotrophic Mode of Nutrition.</title>
        <authorList>
            <person name="Burns J.A."/>
            <person name="Paasch A."/>
            <person name="Narechania A."/>
            <person name="Kim E."/>
        </authorList>
    </citation>
    <scope>NUCLEOTIDE SEQUENCE [LARGE SCALE GENOMIC DNA]</scope>
    <source>
        <strain evidence="7 8">PLY_AMNH</strain>
    </source>
</reference>
<dbReference type="GO" id="GO:0043484">
    <property type="term" value="P:regulation of RNA splicing"/>
    <property type="evidence" value="ECO:0007669"/>
    <property type="project" value="TreeGrafter"/>
</dbReference>
<protein>
    <recommendedName>
        <fullName evidence="6">C3H1-type domain-containing protein</fullName>
    </recommendedName>
</protein>
<feature type="domain" description="C3H1-type" evidence="6">
    <location>
        <begin position="3"/>
        <end position="29"/>
    </location>
</feature>
<gene>
    <name evidence="7" type="ORF">CYMTET_29026</name>
</gene>
<dbReference type="PROSITE" id="PS50103">
    <property type="entry name" value="ZF_C3H1"/>
    <property type="match status" value="3"/>
</dbReference>
<dbReference type="GO" id="GO:0008270">
    <property type="term" value="F:zinc ion binding"/>
    <property type="evidence" value="ECO:0007669"/>
    <property type="project" value="UniProtKB-KW"/>
</dbReference>
<feature type="domain" description="C3H1-type" evidence="6">
    <location>
        <begin position="33"/>
        <end position="59"/>
    </location>
</feature>
<keyword evidence="2" id="KW-0677">Repeat</keyword>
<evidence type="ECO:0000256" key="3">
    <source>
        <dbReference type="ARBA" id="ARBA00022771"/>
    </source>
</evidence>
<sequence length="338" mass="36976">MSQTSVKLCGDFKKGSCTRDRCIYAHNVNENAAPDAQVCGDFRRGNCTRASCKYIHNTNENATVQRSSGGPEYQAPPEYAQHPQAAQTYGMGVPMPYMQPQYQVPPPVQQYVPDIRPQTPMPLACKFPACKYVHNVNPAARRGAEPCPDFPNPCTQPNCRNYHNVNTAAGAGAPMCGDYTKVFQGWEESSMARFDRMPALAAPAMPAMQPPLQPPMQPPGQPQYAPQPMPLFFPDQRMANFCPPSGVSAPYDASGQVGGKRRMTESNTWTICGDFLRDKCTRDSCTYVHNSNASASRDAELCGDFSNGSCTRESCKYIHNTNPNAAGIPVSKKRQAAS</sequence>
<evidence type="ECO:0000256" key="4">
    <source>
        <dbReference type="ARBA" id="ARBA00022833"/>
    </source>
</evidence>
<dbReference type="InterPro" id="IPR000571">
    <property type="entry name" value="Znf_CCCH"/>
</dbReference>
<evidence type="ECO:0000313" key="7">
    <source>
        <dbReference type="EMBL" id="KAK3262100.1"/>
    </source>
</evidence>
<dbReference type="GO" id="GO:0003723">
    <property type="term" value="F:RNA binding"/>
    <property type="evidence" value="ECO:0007669"/>
    <property type="project" value="TreeGrafter"/>
</dbReference>
<dbReference type="EMBL" id="LGRX02016456">
    <property type="protein sequence ID" value="KAK3262100.1"/>
    <property type="molecule type" value="Genomic_DNA"/>
</dbReference>
<keyword evidence="3 5" id="KW-0863">Zinc-finger</keyword>
<dbReference type="Proteomes" id="UP001190700">
    <property type="component" value="Unassembled WGS sequence"/>
</dbReference>
<evidence type="ECO:0000256" key="5">
    <source>
        <dbReference type="PROSITE-ProRule" id="PRU00723"/>
    </source>
</evidence>
<dbReference type="AlphaFoldDB" id="A0AAE0KVL8"/>
<dbReference type="PANTHER" id="PTHR12675">
    <property type="entry name" value="MUSCLEBLIND-LIKE PROTEIN"/>
    <property type="match status" value="1"/>
</dbReference>
<keyword evidence="4 5" id="KW-0862">Zinc</keyword>
<dbReference type="Pfam" id="PF14608">
    <property type="entry name" value="zf-CCCH_2"/>
    <property type="match status" value="4"/>
</dbReference>
<dbReference type="InterPro" id="IPR054429">
    <property type="entry name" value="Znf-CCCH_Muscleblind-like"/>
</dbReference>
<comment type="caution">
    <text evidence="7">The sequence shown here is derived from an EMBL/GenBank/DDBJ whole genome shotgun (WGS) entry which is preliminary data.</text>
</comment>
<evidence type="ECO:0000256" key="2">
    <source>
        <dbReference type="ARBA" id="ARBA00022737"/>
    </source>
</evidence>
<evidence type="ECO:0000259" key="6">
    <source>
        <dbReference type="PROSITE" id="PS50103"/>
    </source>
</evidence>
<accession>A0AAE0KVL8</accession>
<name>A0AAE0KVL8_9CHLO</name>
<proteinExistence type="predicted"/>
<dbReference type="Pfam" id="PF22628">
    <property type="entry name" value="zf-CCCH_10"/>
    <property type="match status" value="1"/>
</dbReference>
<feature type="domain" description="C3H1-type" evidence="6">
    <location>
        <begin position="296"/>
        <end position="322"/>
    </location>
</feature>